<protein>
    <submittedName>
        <fullName evidence="1">Uncharacterized protein</fullName>
    </submittedName>
</protein>
<dbReference type="RefSeq" id="WP_124376557.1">
    <property type="nucleotide sequence ID" value="NZ_CP027754.1"/>
</dbReference>
<dbReference type="Proteomes" id="UP000268696">
    <property type="component" value="Chromosome"/>
</dbReference>
<reference evidence="1 2" key="1">
    <citation type="submission" date="2018-03" db="EMBL/GenBank/DDBJ databases">
        <title>Diversity of phytobeneficial traits revealed by whole-genome analysis of worldwide-isolated phenazine-producing Pseudomonas spp.</title>
        <authorList>
            <person name="Biessy A."/>
            <person name="Novinscak A."/>
            <person name="Blom J."/>
            <person name="Leger G."/>
            <person name="Thomashow L.S."/>
            <person name="Cazorla F.M."/>
            <person name="Josic D."/>
            <person name="Filion M."/>
        </authorList>
    </citation>
    <scope>NUCLEOTIDE SEQUENCE [LARGE SCALE GENOMIC DNA]</scope>
    <source>
        <strain evidence="1 2">30B</strain>
    </source>
</reference>
<dbReference type="AlphaFoldDB" id="A0A3G7U4L0"/>
<gene>
    <name evidence="1" type="ORF">C4K03_1275</name>
</gene>
<evidence type="ECO:0000313" key="1">
    <source>
        <dbReference type="EMBL" id="AZE53446.1"/>
    </source>
</evidence>
<sequence length="178" mass="20298">MKPDWSKAPEGATHHCSARSAWFKQDENDIWLAWQAYGRMHGQPLIGWCFCHAPDGSSVTARAWTGEGLPPVGIEIEAFMMRNMHDTYEWRRAKVVHGGIPGSEREILVFDLESTSPAWVDEFRPIRTPEQIAEQVRSDAIREMISVWKVAPTGSEYNFAHDRAAQLYDANFRKQPSP</sequence>
<dbReference type="EMBL" id="CP027754">
    <property type="protein sequence ID" value="AZE53446.1"/>
    <property type="molecule type" value="Genomic_DNA"/>
</dbReference>
<name>A0A3G7U4L0_9PSED</name>
<organism evidence="1 2">
    <name type="scientific">Pseudomonas synxantha</name>
    <dbReference type="NCBI Taxonomy" id="47883"/>
    <lineage>
        <taxon>Bacteria</taxon>
        <taxon>Pseudomonadati</taxon>
        <taxon>Pseudomonadota</taxon>
        <taxon>Gammaproteobacteria</taxon>
        <taxon>Pseudomonadales</taxon>
        <taxon>Pseudomonadaceae</taxon>
        <taxon>Pseudomonas</taxon>
    </lineage>
</organism>
<accession>A0A3G7U4L0</accession>
<proteinExistence type="predicted"/>
<evidence type="ECO:0000313" key="2">
    <source>
        <dbReference type="Proteomes" id="UP000268696"/>
    </source>
</evidence>